<comment type="caution">
    <text evidence="2">The sequence shown here is derived from an EMBL/GenBank/DDBJ whole genome shotgun (WGS) entry which is preliminary data.</text>
</comment>
<keyword evidence="1" id="KW-0732">Signal</keyword>
<sequence length="235" mass="24959">MYCTKQLLIITALLCAHFFSCSSTKETSNQDISYEELPEVTKKKDTKKKEIKEKKKEYIDVQYILREGTEIVASPNTPISTEKVKTGDVITLKLDKAITRNRKVIAPKGTTLKGKVVLSQNQKKLIGRSKLHLELTAVELKGNSYAISTNTVKFDGKSNTGKTLAKAGAGAAAGAGVGALAGEDKGKSAGIGAAVGAAVGTGAALLQKKDAIVIEESIPFSTTSETKIVVQVTPY</sequence>
<proteinExistence type="predicted"/>
<gene>
    <name evidence="2" type="ORF">NH26_13480</name>
</gene>
<organism evidence="2 3">
    <name type="scientific">Flammeovirga pacifica</name>
    <dbReference type="NCBI Taxonomy" id="915059"/>
    <lineage>
        <taxon>Bacteria</taxon>
        <taxon>Pseudomonadati</taxon>
        <taxon>Bacteroidota</taxon>
        <taxon>Cytophagia</taxon>
        <taxon>Cytophagales</taxon>
        <taxon>Flammeovirgaceae</taxon>
        <taxon>Flammeovirga</taxon>
    </lineage>
</organism>
<evidence type="ECO:0000313" key="2">
    <source>
        <dbReference type="EMBL" id="OHX67279.1"/>
    </source>
</evidence>
<keyword evidence="3" id="KW-1185">Reference proteome</keyword>
<dbReference type="EMBL" id="JRYR02000001">
    <property type="protein sequence ID" value="OHX67279.1"/>
    <property type="molecule type" value="Genomic_DNA"/>
</dbReference>
<evidence type="ECO:0000256" key="1">
    <source>
        <dbReference type="SAM" id="SignalP"/>
    </source>
</evidence>
<evidence type="ECO:0000313" key="3">
    <source>
        <dbReference type="Proteomes" id="UP000179797"/>
    </source>
</evidence>
<feature type="signal peptide" evidence="1">
    <location>
        <begin position="1"/>
        <end position="25"/>
    </location>
</feature>
<feature type="chain" id="PRO_5010233220" description="YMGG-like Gly-zipper domain-containing protein" evidence="1">
    <location>
        <begin position="26"/>
        <end position="235"/>
    </location>
</feature>
<accession>A0A1S1Z1X9</accession>
<dbReference type="AlphaFoldDB" id="A0A1S1Z1X9"/>
<evidence type="ECO:0008006" key="4">
    <source>
        <dbReference type="Google" id="ProtNLM"/>
    </source>
</evidence>
<dbReference type="Proteomes" id="UP000179797">
    <property type="component" value="Unassembled WGS sequence"/>
</dbReference>
<protein>
    <recommendedName>
        <fullName evidence="4">YMGG-like Gly-zipper domain-containing protein</fullName>
    </recommendedName>
</protein>
<dbReference type="STRING" id="915059.NH26_13480"/>
<reference evidence="2 3" key="1">
    <citation type="journal article" date="2012" name="Int. J. Syst. Evol. Microbiol.">
        <title>Flammeovirga pacifica sp. nov., isolated from deep-sea sediment.</title>
        <authorList>
            <person name="Xu H."/>
            <person name="Fu Y."/>
            <person name="Yang N."/>
            <person name="Ding Z."/>
            <person name="Lai Q."/>
            <person name="Zeng R."/>
        </authorList>
    </citation>
    <scope>NUCLEOTIDE SEQUENCE [LARGE SCALE GENOMIC DNA]</scope>
    <source>
        <strain evidence="3">DSM 24597 / LMG 26175 / WPAGA1</strain>
    </source>
</reference>
<name>A0A1S1Z1X9_FLAPC</name>
<dbReference type="RefSeq" id="WP_044226132.1">
    <property type="nucleotide sequence ID" value="NZ_JRYR02000001.1"/>
</dbReference>